<evidence type="ECO:0000313" key="2">
    <source>
        <dbReference type="EMBL" id="CAK1555478.1"/>
    </source>
</evidence>
<feature type="compositionally biased region" description="Basic and acidic residues" evidence="1">
    <location>
        <begin position="71"/>
        <end position="91"/>
    </location>
</feature>
<feature type="region of interest" description="Disordered" evidence="1">
    <location>
        <begin position="67"/>
        <end position="115"/>
    </location>
</feature>
<reference evidence="2 3" key="1">
    <citation type="submission" date="2023-11" db="EMBL/GenBank/DDBJ databases">
        <authorList>
            <person name="Okamura Y."/>
        </authorList>
    </citation>
    <scope>NUCLEOTIDE SEQUENCE [LARGE SCALE GENOMIC DNA]</scope>
</reference>
<gene>
    <name evidence="2" type="ORF">LNINA_LOCUS14293</name>
</gene>
<dbReference type="Proteomes" id="UP001497472">
    <property type="component" value="Unassembled WGS sequence"/>
</dbReference>
<evidence type="ECO:0000313" key="3">
    <source>
        <dbReference type="Proteomes" id="UP001497472"/>
    </source>
</evidence>
<sequence>MRREPANTPANINTIAYLCNAYADRATNIADKLNGRLFTDMYNVIKLKRFCVDGLTSIFIISLISGPRPSSEPDSKLETWPNPERRREGRNNYKSAEGPAIIHSPESQHFPLKPL</sequence>
<organism evidence="2 3">
    <name type="scientific">Leptosia nina</name>
    <dbReference type="NCBI Taxonomy" id="320188"/>
    <lineage>
        <taxon>Eukaryota</taxon>
        <taxon>Metazoa</taxon>
        <taxon>Ecdysozoa</taxon>
        <taxon>Arthropoda</taxon>
        <taxon>Hexapoda</taxon>
        <taxon>Insecta</taxon>
        <taxon>Pterygota</taxon>
        <taxon>Neoptera</taxon>
        <taxon>Endopterygota</taxon>
        <taxon>Lepidoptera</taxon>
        <taxon>Glossata</taxon>
        <taxon>Ditrysia</taxon>
        <taxon>Papilionoidea</taxon>
        <taxon>Pieridae</taxon>
        <taxon>Pierinae</taxon>
        <taxon>Leptosia</taxon>
    </lineage>
</organism>
<accession>A0AAV1K106</accession>
<comment type="caution">
    <text evidence="2">The sequence shown here is derived from an EMBL/GenBank/DDBJ whole genome shotgun (WGS) entry which is preliminary data.</text>
</comment>
<name>A0AAV1K106_9NEOP</name>
<dbReference type="AlphaFoldDB" id="A0AAV1K106"/>
<keyword evidence="3" id="KW-1185">Reference proteome</keyword>
<dbReference type="EMBL" id="CAVLEF010000280">
    <property type="protein sequence ID" value="CAK1555478.1"/>
    <property type="molecule type" value="Genomic_DNA"/>
</dbReference>
<evidence type="ECO:0000256" key="1">
    <source>
        <dbReference type="SAM" id="MobiDB-lite"/>
    </source>
</evidence>
<protein>
    <submittedName>
        <fullName evidence="2">Uncharacterized protein</fullName>
    </submittedName>
</protein>
<proteinExistence type="predicted"/>